<evidence type="ECO:0000313" key="7">
    <source>
        <dbReference type="EMBL" id="SCM51683.1"/>
    </source>
</evidence>
<evidence type="ECO:0000256" key="1">
    <source>
        <dbReference type="ARBA" id="ARBA00004091"/>
    </source>
</evidence>
<feature type="domain" description="Insertion element IS1 protein InsA helix-turn-helix" evidence="6">
    <location>
        <begin position="56"/>
        <end position="80"/>
    </location>
</feature>
<organism evidence="7 8">
    <name type="scientific">Hafnia alvei</name>
    <dbReference type="NCBI Taxonomy" id="569"/>
    <lineage>
        <taxon>Bacteria</taxon>
        <taxon>Pseudomonadati</taxon>
        <taxon>Pseudomonadota</taxon>
        <taxon>Gammaproteobacteria</taxon>
        <taxon>Enterobacterales</taxon>
        <taxon>Hafniaceae</taxon>
        <taxon>Hafnia</taxon>
    </lineage>
</organism>
<evidence type="ECO:0000259" key="6">
    <source>
        <dbReference type="Pfam" id="PF12759"/>
    </source>
</evidence>
<evidence type="ECO:0000313" key="8">
    <source>
        <dbReference type="Proteomes" id="UP000094844"/>
    </source>
</evidence>
<comment type="similarity">
    <text evidence="2">Belongs to the IS1 elements InsA family.</text>
</comment>
<protein>
    <submittedName>
        <fullName evidence="7">InsA C-terminal domain-containing protein</fullName>
    </submittedName>
</protein>
<keyword evidence="4" id="KW-0233">DNA recombination</keyword>
<keyword evidence="3" id="KW-0815">Transposition</keyword>
<dbReference type="Pfam" id="PF03811">
    <property type="entry name" value="Zn_ribbon_InsA"/>
    <property type="match status" value="1"/>
</dbReference>
<name>A0A1C6YXT6_HAFAL</name>
<comment type="function">
    <text evidence="1">Absolutely required for transposition of IS1.</text>
</comment>
<feature type="domain" description="InsA N-terminal zinc ribbon" evidence="5">
    <location>
        <begin position="1"/>
        <end position="35"/>
    </location>
</feature>
<dbReference type="InterPro" id="IPR051252">
    <property type="entry name" value="IS1_transposase_InsA"/>
</dbReference>
<dbReference type="PANTHER" id="PTHR47923:SF1">
    <property type="entry name" value="INSERTION ELEMENT IS1 1 PROTEIN INSA-RELATED"/>
    <property type="match status" value="1"/>
</dbReference>
<dbReference type="Proteomes" id="UP000094844">
    <property type="component" value="Unassembled WGS sequence"/>
</dbReference>
<proteinExistence type="inferred from homology"/>
<evidence type="ECO:0000256" key="3">
    <source>
        <dbReference type="ARBA" id="ARBA00022578"/>
    </source>
</evidence>
<reference evidence="7 8" key="1">
    <citation type="submission" date="2016-09" db="EMBL/GenBank/DDBJ databases">
        <authorList>
            <person name="Capua I."/>
            <person name="De Benedictis P."/>
            <person name="Joannis T."/>
            <person name="Lombin L.H."/>
            <person name="Cattoli G."/>
        </authorList>
    </citation>
    <scope>NUCLEOTIDE SEQUENCE [LARGE SCALE GENOMIC DNA]</scope>
    <source>
        <strain evidence="7 8">GB001</strain>
    </source>
</reference>
<dbReference type="Pfam" id="PF12759">
    <property type="entry name" value="HTH_Tnp_IS1"/>
    <property type="match status" value="1"/>
</dbReference>
<sequence>MAKIDMVCPRCSEAQGIVQNGYSSSGAQLYRCKHCLKTFQLHYSYNGEPRNLSSHCDMAMNGSGYHDTASVLQISLNTVLSVI</sequence>
<evidence type="ECO:0000259" key="5">
    <source>
        <dbReference type="Pfam" id="PF03811"/>
    </source>
</evidence>
<dbReference type="InterPro" id="IPR003220">
    <property type="entry name" value="InsA_N_dom_Znf"/>
</dbReference>
<dbReference type="PANTHER" id="PTHR47923">
    <property type="entry name" value="INSERTION ELEMENT IS1 1 PROTEIN INSA-RELATED"/>
    <property type="match status" value="1"/>
</dbReference>
<accession>A0A1C6YXT6</accession>
<dbReference type="AlphaFoldDB" id="A0A1C6YXT6"/>
<gene>
    <name evidence="7" type="ORF">BN1044_01151</name>
</gene>
<evidence type="ECO:0000256" key="2">
    <source>
        <dbReference type="ARBA" id="ARBA00006212"/>
    </source>
</evidence>
<dbReference type="EMBL" id="FMIQ01000016">
    <property type="protein sequence ID" value="SCM51683.1"/>
    <property type="molecule type" value="Genomic_DNA"/>
</dbReference>
<dbReference type="GO" id="GO:0006313">
    <property type="term" value="P:DNA transposition"/>
    <property type="evidence" value="ECO:0007669"/>
    <property type="project" value="InterPro"/>
</dbReference>
<dbReference type="InterPro" id="IPR024431">
    <property type="entry name" value="InsA_HTH_dom"/>
</dbReference>
<evidence type="ECO:0000256" key="4">
    <source>
        <dbReference type="ARBA" id="ARBA00023172"/>
    </source>
</evidence>